<keyword evidence="6 8" id="KW-0472">Membrane</keyword>
<keyword evidence="10" id="KW-1185">Reference proteome</keyword>
<feature type="region of interest" description="Disordered" evidence="7">
    <location>
        <begin position="1"/>
        <end position="40"/>
    </location>
</feature>
<feature type="transmembrane region" description="Helical" evidence="8">
    <location>
        <begin position="297"/>
        <end position="317"/>
    </location>
</feature>
<dbReference type="Gene3D" id="1.20.1630.10">
    <property type="entry name" value="Formate dehydrogenase/DMSO reductase domain"/>
    <property type="match status" value="1"/>
</dbReference>
<dbReference type="Pfam" id="PF03916">
    <property type="entry name" value="NrfD"/>
    <property type="match status" value="1"/>
</dbReference>
<comment type="caution">
    <text evidence="9">The sequence shown here is derived from an EMBL/GenBank/DDBJ whole genome shotgun (WGS) entry which is preliminary data.</text>
</comment>
<feature type="transmembrane region" description="Helical" evidence="8">
    <location>
        <begin position="204"/>
        <end position="224"/>
    </location>
</feature>
<comment type="subcellular location">
    <subcellularLocation>
        <location evidence="1">Cell membrane</location>
        <topology evidence="1">Multi-pass membrane protein</topology>
    </subcellularLocation>
</comment>
<feature type="transmembrane region" description="Helical" evidence="8">
    <location>
        <begin position="137"/>
        <end position="157"/>
    </location>
</feature>
<keyword evidence="4 8" id="KW-0812">Transmembrane</keyword>
<comment type="similarity">
    <text evidence="2">Belongs to the NrfD family.</text>
</comment>
<evidence type="ECO:0000256" key="8">
    <source>
        <dbReference type="SAM" id="Phobius"/>
    </source>
</evidence>
<organism evidence="9 10">
    <name type="scientific">Streptomyces hygroscopicus</name>
    <dbReference type="NCBI Taxonomy" id="1912"/>
    <lineage>
        <taxon>Bacteria</taxon>
        <taxon>Bacillati</taxon>
        <taxon>Actinomycetota</taxon>
        <taxon>Actinomycetes</taxon>
        <taxon>Kitasatosporales</taxon>
        <taxon>Streptomycetaceae</taxon>
        <taxon>Streptomyces</taxon>
        <taxon>Streptomyces violaceusniger group</taxon>
    </lineage>
</organism>
<evidence type="ECO:0000256" key="5">
    <source>
        <dbReference type="ARBA" id="ARBA00022989"/>
    </source>
</evidence>
<dbReference type="EMBL" id="BNEK01000002">
    <property type="protein sequence ID" value="GHJ26560.1"/>
    <property type="molecule type" value="Genomic_DNA"/>
</dbReference>
<name>A0ABQ3TTC9_STRHY</name>
<evidence type="ECO:0000313" key="10">
    <source>
        <dbReference type="Proteomes" id="UP001054854"/>
    </source>
</evidence>
<dbReference type="InterPro" id="IPR052049">
    <property type="entry name" value="Electron_transfer_protein"/>
</dbReference>
<dbReference type="RefSeq" id="WP_268987051.1">
    <property type="nucleotide sequence ID" value="NZ_BNEK01000002.1"/>
</dbReference>
<proteinExistence type="inferred from homology"/>
<dbReference type="PANTHER" id="PTHR34856">
    <property type="entry name" value="PROTEIN NRFD"/>
    <property type="match status" value="1"/>
</dbReference>
<evidence type="ECO:0000256" key="6">
    <source>
        <dbReference type="ARBA" id="ARBA00023136"/>
    </source>
</evidence>
<evidence type="ECO:0000256" key="7">
    <source>
        <dbReference type="SAM" id="MobiDB-lite"/>
    </source>
</evidence>
<keyword evidence="5 8" id="KW-1133">Transmembrane helix</keyword>
<dbReference type="InterPro" id="IPR005614">
    <property type="entry name" value="NrfD-like"/>
</dbReference>
<evidence type="ECO:0000256" key="3">
    <source>
        <dbReference type="ARBA" id="ARBA00022475"/>
    </source>
</evidence>
<reference evidence="9" key="1">
    <citation type="submission" date="2024-05" db="EMBL/GenBank/DDBJ databases">
        <title>Whole genome shotgun sequence of Streptomyces hygroscopicus NBRC 113678.</title>
        <authorList>
            <person name="Komaki H."/>
            <person name="Tamura T."/>
        </authorList>
    </citation>
    <scope>NUCLEOTIDE SEQUENCE</scope>
    <source>
        <strain evidence="9">N11-34</strain>
    </source>
</reference>
<feature type="transmembrane region" description="Helical" evidence="8">
    <location>
        <begin position="164"/>
        <end position="184"/>
    </location>
</feature>
<feature type="transmembrane region" description="Helical" evidence="8">
    <location>
        <begin position="99"/>
        <end position="117"/>
    </location>
</feature>
<gene>
    <name evidence="9" type="ORF">TPA0910_09930</name>
</gene>
<dbReference type="PANTHER" id="PTHR34856:SF2">
    <property type="entry name" value="PROTEIN NRFD"/>
    <property type="match status" value="1"/>
</dbReference>
<evidence type="ECO:0000256" key="1">
    <source>
        <dbReference type="ARBA" id="ARBA00004651"/>
    </source>
</evidence>
<dbReference type="Proteomes" id="UP001054854">
    <property type="component" value="Unassembled WGS sequence"/>
</dbReference>
<sequence>MSGSDVTRGGTEGARPGREALTGAMAGRRRRRRGRGERPMVPEAEFSSYYGRPILKKPTWQPLDIAGYLYLGGLAGASSPLAAGGHVTGRPGLARAAKLGASGAILVSLAALVHDLGRPTRFLNMLRVLKPTSPMNLGSWLLAGYAPLTVAAAAADVTGRHRSVGAAATAGAAALGPPVATYTAVLLSDTASPSWHEGHRELPFVFAGSAATAAAGLALVCAPVRETGPARRSAVLGAALELGAFRVMKRRMGTAAEPYERGKPHRLMRAAEVLTAGGAALAVHAGRRGHTSGRARLLAVGAGTALLAGSAALRWGVFHAGVASAEDPRYTVVPQRERLEARADRR</sequence>
<accession>A0ABQ3TTC9</accession>
<evidence type="ECO:0000313" key="9">
    <source>
        <dbReference type="EMBL" id="GHJ26560.1"/>
    </source>
</evidence>
<feature type="transmembrane region" description="Helical" evidence="8">
    <location>
        <begin position="65"/>
        <end position="87"/>
    </location>
</feature>
<keyword evidence="3" id="KW-1003">Cell membrane</keyword>
<protein>
    <submittedName>
        <fullName evidence="9">Polysulfide reductase</fullName>
    </submittedName>
</protein>
<evidence type="ECO:0000256" key="4">
    <source>
        <dbReference type="ARBA" id="ARBA00022692"/>
    </source>
</evidence>
<evidence type="ECO:0000256" key="2">
    <source>
        <dbReference type="ARBA" id="ARBA00008929"/>
    </source>
</evidence>